<name>A0AC35TML1_9BILA</name>
<accession>A0AC35TML1</accession>
<dbReference type="Proteomes" id="UP000095286">
    <property type="component" value="Unplaced"/>
</dbReference>
<proteinExistence type="predicted"/>
<evidence type="ECO:0000313" key="2">
    <source>
        <dbReference type="WBParaSite" id="RSKR_0000238800.1"/>
    </source>
</evidence>
<dbReference type="WBParaSite" id="RSKR_0000238800.1">
    <property type="protein sequence ID" value="RSKR_0000238800.1"/>
    <property type="gene ID" value="RSKR_0000238800"/>
</dbReference>
<protein>
    <submittedName>
        <fullName evidence="2">Ion_trans_2 domain-containing protein</fullName>
    </submittedName>
</protein>
<sequence length="112" mass="12576">MFFLSLSAIEYGELIGPERIYIPITIVYICIGLAISTIALDIGSSYVRVLFYYTKKIGNVANTHIWFGSKKLQVKDLLSAIGQNIGIEPDVLLNIDIEGVINVSYFYFISIY</sequence>
<organism evidence="1 2">
    <name type="scientific">Rhabditophanes sp. KR3021</name>
    <dbReference type="NCBI Taxonomy" id="114890"/>
    <lineage>
        <taxon>Eukaryota</taxon>
        <taxon>Metazoa</taxon>
        <taxon>Ecdysozoa</taxon>
        <taxon>Nematoda</taxon>
        <taxon>Chromadorea</taxon>
        <taxon>Rhabditida</taxon>
        <taxon>Tylenchina</taxon>
        <taxon>Panagrolaimomorpha</taxon>
        <taxon>Strongyloidoidea</taxon>
        <taxon>Alloionematidae</taxon>
        <taxon>Rhabditophanes</taxon>
    </lineage>
</organism>
<evidence type="ECO:0000313" key="1">
    <source>
        <dbReference type="Proteomes" id="UP000095286"/>
    </source>
</evidence>
<reference evidence="2" key="1">
    <citation type="submission" date="2016-11" db="UniProtKB">
        <authorList>
            <consortium name="WormBaseParasite"/>
        </authorList>
    </citation>
    <scope>IDENTIFICATION</scope>
    <source>
        <strain evidence="2">KR3021</strain>
    </source>
</reference>